<feature type="domain" description="Leucine-binding protein" evidence="4">
    <location>
        <begin position="59"/>
        <end position="377"/>
    </location>
</feature>
<dbReference type="EMBL" id="QZEY01000002">
    <property type="protein sequence ID" value="RJL34153.1"/>
    <property type="molecule type" value="Genomic_DNA"/>
</dbReference>
<dbReference type="PANTHER" id="PTHR47235">
    <property type="entry name" value="BLR6548 PROTEIN"/>
    <property type="match status" value="1"/>
</dbReference>
<keyword evidence="2 3" id="KW-0732">Signal</keyword>
<evidence type="ECO:0000256" key="1">
    <source>
        <dbReference type="ARBA" id="ARBA00010062"/>
    </source>
</evidence>
<feature type="signal peptide" evidence="3">
    <location>
        <begin position="1"/>
        <end position="20"/>
    </location>
</feature>
<evidence type="ECO:0000313" key="5">
    <source>
        <dbReference type="EMBL" id="RJL34153.1"/>
    </source>
</evidence>
<reference evidence="5 6" key="1">
    <citation type="submission" date="2018-09" db="EMBL/GenBank/DDBJ databases">
        <title>YIM 75507 draft genome.</title>
        <authorList>
            <person name="Tang S."/>
            <person name="Feng Y."/>
        </authorList>
    </citation>
    <scope>NUCLEOTIDE SEQUENCE [LARGE SCALE GENOMIC DNA]</scope>
    <source>
        <strain evidence="5 6">YIM 75507</strain>
    </source>
</reference>
<dbReference type="RefSeq" id="WP_119925454.1">
    <property type="nucleotide sequence ID" value="NZ_QZEY01000002.1"/>
</dbReference>
<protein>
    <submittedName>
        <fullName evidence="5">ABC transporter substrate-binding protein</fullName>
    </submittedName>
</protein>
<dbReference type="Gene3D" id="3.40.50.2300">
    <property type="match status" value="2"/>
</dbReference>
<comment type="similarity">
    <text evidence="1">Belongs to the leucine-binding protein family.</text>
</comment>
<dbReference type="SUPFAM" id="SSF53822">
    <property type="entry name" value="Periplasmic binding protein-like I"/>
    <property type="match status" value="1"/>
</dbReference>
<keyword evidence="6" id="KW-1185">Reference proteome</keyword>
<proteinExistence type="inferred from homology"/>
<dbReference type="Proteomes" id="UP000265768">
    <property type="component" value="Unassembled WGS sequence"/>
</dbReference>
<sequence>MNRRHLAATVAALVLLPISACGVFRGGGGEGEGKGGAPAAPGVTKEPCPQAVDKAKGCIYLGTISDLTSGPFAALAVPITDAQKAFWKRVNAAGGIGGKYEVDVQTYVRDNKYNPEVHNQVYQEIKGKVLGLAQTLGSPTTAAIIADLRAQRIVSAPASWTSAWEFEDVIIETGSNYCVEAMNSVDYAAEAHKARKVMAVHYAGDYGADAAAGAKAAAEAGKLEFSAVETPSGATEQGRAIDEIVKGKPDVVILTTGPADAAAVIGQSAARGFRGRFIGTGPTWNPALLKSPAAPAIKALYEQSAPGLPYGADTPGHRAMRQALGNVTPNDGYTSGWAWAYPMKAALEKMVAGGNVGRAGLLAAVKSLTTVDYEGMLPPEAGNFAADPNTAVFRQTLINKVDEKAPTGVSVARDFFTGPTARAYRLDGPCFNKL</sequence>
<gene>
    <name evidence="5" type="ORF">D5H75_06640</name>
</gene>
<evidence type="ECO:0000259" key="4">
    <source>
        <dbReference type="Pfam" id="PF13458"/>
    </source>
</evidence>
<evidence type="ECO:0000256" key="2">
    <source>
        <dbReference type="ARBA" id="ARBA00022729"/>
    </source>
</evidence>
<name>A0A3A4AYF9_9ACTN</name>
<dbReference type="AlphaFoldDB" id="A0A3A4AYF9"/>
<dbReference type="Pfam" id="PF13458">
    <property type="entry name" value="Peripla_BP_6"/>
    <property type="match status" value="1"/>
</dbReference>
<evidence type="ECO:0000313" key="6">
    <source>
        <dbReference type="Proteomes" id="UP000265768"/>
    </source>
</evidence>
<feature type="chain" id="PRO_5017211084" evidence="3">
    <location>
        <begin position="21"/>
        <end position="434"/>
    </location>
</feature>
<dbReference type="OrthoDB" id="4501457at2"/>
<dbReference type="InterPro" id="IPR028082">
    <property type="entry name" value="Peripla_BP_I"/>
</dbReference>
<accession>A0A3A4AYF9</accession>
<dbReference type="PANTHER" id="PTHR47235:SF1">
    <property type="entry name" value="BLR6548 PROTEIN"/>
    <property type="match status" value="1"/>
</dbReference>
<organism evidence="5 6">
    <name type="scientific">Bailinhaonella thermotolerans</name>
    <dbReference type="NCBI Taxonomy" id="1070861"/>
    <lineage>
        <taxon>Bacteria</taxon>
        <taxon>Bacillati</taxon>
        <taxon>Actinomycetota</taxon>
        <taxon>Actinomycetes</taxon>
        <taxon>Streptosporangiales</taxon>
        <taxon>Streptosporangiaceae</taxon>
        <taxon>Bailinhaonella</taxon>
    </lineage>
</organism>
<evidence type="ECO:0000256" key="3">
    <source>
        <dbReference type="SAM" id="SignalP"/>
    </source>
</evidence>
<dbReference type="InterPro" id="IPR028081">
    <property type="entry name" value="Leu-bd"/>
</dbReference>
<comment type="caution">
    <text evidence="5">The sequence shown here is derived from an EMBL/GenBank/DDBJ whole genome shotgun (WGS) entry which is preliminary data.</text>
</comment>